<sequence length="131" mass="14981">MEIFWVVVGVVVVILYLINQNKTRVTNRTEITRDRKIKTDDGEISIRERQVIDSVSTQYTKPNTVNVAQPDYDNAVISDYYKQLAKQKAIESLRQNQAQPVASSRPVEKIVNPLPRVEQKQITPKNRICAG</sequence>
<evidence type="ECO:0000313" key="1">
    <source>
        <dbReference type="EMBL" id="STU67654.1"/>
    </source>
</evidence>
<dbReference type="EMBL" id="UGLW01000003">
    <property type="protein sequence ID" value="STU67654.1"/>
    <property type="molecule type" value="Genomic_DNA"/>
</dbReference>
<evidence type="ECO:0000313" key="2">
    <source>
        <dbReference type="Proteomes" id="UP000254487"/>
    </source>
</evidence>
<dbReference type="Proteomes" id="UP000254487">
    <property type="component" value="Unassembled WGS sequence"/>
</dbReference>
<gene>
    <name evidence="1" type="ORF">NCTC10313_02753</name>
</gene>
<proteinExistence type="predicted"/>
<organism evidence="1 2">
    <name type="scientific">Klebsiella pneumoniae subsp. ozaenae</name>
    <dbReference type="NCBI Taxonomy" id="574"/>
    <lineage>
        <taxon>Bacteria</taxon>
        <taxon>Pseudomonadati</taxon>
        <taxon>Pseudomonadota</taxon>
        <taxon>Gammaproteobacteria</taxon>
        <taxon>Enterobacterales</taxon>
        <taxon>Enterobacteriaceae</taxon>
        <taxon>Klebsiella/Raoultella group</taxon>
        <taxon>Klebsiella</taxon>
        <taxon>Klebsiella pneumoniae complex</taxon>
    </lineage>
</organism>
<protein>
    <submittedName>
        <fullName evidence="1">Uncharacterized protein</fullName>
    </submittedName>
</protein>
<dbReference type="AlphaFoldDB" id="A0A377ZF15"/>
<reference evidence="1 2" key="1">
    <citation type="submission" date="2018-06" db="EMBL/GenBank/DDBJ databases">
        <authorList>
            <consortium name="Pathogen Informatics"/>
            <person name="Doyle S."/>
        </authorList>
    </citation>
    <scope>NUCLEOTIDE SEQUENCE [LARGE SCALE GENOMIC DNA]</scope>
    <source>
        <strain evidence="1 2">NCTC10313</strain>
    </source>
</reference>
<name>A0A377ZF15_KLEPO</name>
<accession>A0A377ZF15</accession>